<evidence type="ECO:0000313" key="4">
    <source>
        <dbReference type="EMBL" id="SFV52145.1"/>
    </source>
</evidence>
<dbReference type="PANTHER" id="PTHR30004:SF5">
    <property type="entry name" value="4-HYDROXYTHREONINE-4-PHOSPHATE DEHYDROGENASE"/>
    <property type="match status" value="1"/>
</dbReference>
<protein>
    <submittedName>
        <fullName evidence="4">4-hydroxythreonine-4-phosphate dehydrogenase</fullName>
        <ecNumber evidence="4">1.1.1.262</ecNumber>
    </submittedName>
</protein>
<keyword evidence="3" id="KW-0520">NAD</keyword>
<evidence type="ECO:0000256" key="3">
    <source>
        <dbReference type="ARBA" id="ARBA00023027"/>
    </source>
</evidence>
<organism evidence="4">
    <name type="scientific">hydrothermal vent metagenome</name>
    <dbReference type="NCBI Taxonomy" id="652676"/>
    <lineage>
        <taxon>unclassified sequences</taxon>
        <taxon>metagenomes</taxon>
        <taxon>ecological metagenomes</taxon>
    </lineage>
</organism>
<dbReference type="GO" id="GO:0042823">
    <property type="term" value="P:pyridoxal phosphate biosynthetic process"/>
    <property type="evidence" value="ECO:0007669"/>
    <property type="project" value="TreeGrafter"/>
</dbReference>
<name>A0A1W1BF76_9ZZZZ</name>
<dbReference type="GO" id="GO:0051287">
    <property type="term" value="F:NAD binding"/>
    <property type="evidence" value="ECO:0007669"/>
    <property type="project" value="InterPro"/>
</dbReference>
<reference evidence="4" key="1">
    <citation type="submission" date="2016-10" db="EMBL/GenBank/DDBJ databases">
        <authorList>
            <person name="de Groot N.N."/>
        </authorList>
    </citation>
    <scope>NUCLEOTIDE SEQUENCE</scope>
</reference>
<keyword evidence="1" id="KW-0479">Metal-binding</keyword>
<keyword evidence="2 4" id="KW-0560">Oxidoreductase</keyword>
<sequence length="307" mass="33571">MKKIAFTLGEPAGIGIDIAILNAKQKQKHHLVHITDELVLLERAKKLGVDIKIVDENTVPNKNEISVLSVKVREKVIAGKLNVKNVPFVLKTLDIAIKGCLDGKYDAMLTAPIHKGIINQAGFFFTGHTEYLAQKTKTEKTVMLLVCDTLKVALVTTHLPISKVAKNITKINLVNTIRILDKALKKPKIMALGLNPHAGEDGSLGLEEIDIINPTLELMRFEGTDITNATPADTAFSEINRNKYDVFLAMYHDQGLAVLKTLCFEKAINITLGLPFVRVSVDHGTALDLAGTGKISLGSFQTAIDYL</sequence>
<dbReference type="GO" id="GO:0050570">
    <property type="term" value="F:4-hydroxythreonine-4-phosphate dehydrogenase activity"/>
    <property type="evidence" value="ECO:0007669"/>
    <property type="project" value="UniProtKB-EC"/>
</dbReference>
<evidence type="ECO:0000256" key="2">
    <source>
        <dbReference type="ARBA" id="ARBA00023002"/>
    </source>
</evidence>
<dbReference type="NCBIfam" id="TIGR00557">
    <property type="entry name" value="pdxA"/>
    <property type="match status" value="1"/>
</dbReference>
<dbReference type="PANTHER" id="PTHR30004">
    <property type="entry name" value="4-HYDROXYTHREONINE-4-PHOSPHATE DEHYDROGENASE"/>
    <property type="match status" value="1"/>
</dbReference>
<evidence type="ECO:0000256" key="1">
    <source>
        <dbReference type="ARBA" id="ARBA00022723"/>
    </source>
</evidence>
<dbReference type="EC" id="1.1.1.262" evidence="4"/>
<dbReference type="InterPro" id="IPR005255">
    <property type="entry name" value="PdxA_fam"/>
</dbReference>
<dbReference type="AlphaFoldDB" id="A0A1W1BF76"/>
<dbReference type="EMBL" id="FPHJ01000004">
    <property type="protein sequence ID" value="SFV52145.1"/>
    <property type="molecule type" value="Genomic_DNA"/>
</dbReference>
<proteinExistence type="predicted"/>
<dbReference type="GO" id="GO:0046872">
    <property type="term" value="F:metal ion binding"/>
    <property type="evidence" value="ECO:0007669"/>
    <property type="project" value="UniProtKB-KW"/>
</dbReference>
<dbReference type="SUPFAM" id="SSF53659">
    <property type="entry name" value="Isocitrate/Isopropylmalate dehydrogenase-like"/>
    <property type="match status" value="1"/>
</dbReference>
<gene>
    <name evidence="4" type="ORF">MNB_SUP05-5-620</name>
</gene>
<dbReference type="Gene3D" id="3.40.718.10">
    <property type="entry name" value="Isopropylmalate Dehydrogenase"/>
    <property type="match status" value="1"/>
</dbReference>
<dbReference type="GO" id="GO:0008615">
    <property type="term" value="P:pyridoxine biosynthetic process"/>
    <property type="evidence" value="ECO:0007669"/>
    <property type="project" value="TreeGrafter"/>
</dbReference>
<dbReference type="Pfam" id="PF04166">
    <property type="entry name" value="PdxA"/>
    <property type="match status" value="1"/>
</dbReference>
<accession>A0A1W1BF76</accession>